<protein>
    <submittedName>
        <fullName evidence="1">Uncharacterized protein</fullName>
    </submittedName>
</protein>
<evidence type="ECO:0000313" key="1">
    <source>
        <dbReference type="EMBL" id="AEP08428.1"/>
    </source>
</evidence>
<dbReference type="KEGG" id="mai:MICA_80"/>
<dbReference type="HOGENOM" id="CLU_3345891_0_0_5"/>
<gene>
    <name evidence="1" type="ordered locus">MICA_80</name>
</gene>
<dbReference type="Proteomes" id="UP000009286">
    <property type="component" value="Chromosome"/>
</dbReference>
<sequence length="37" mass="4097">MRSGLVDESVGVIFFNYDLVNERPATIGGRLRNAESI</sequence>
<proteinExistence type="predicted"/>
<accession>G2KMP1</accession>
<dbReference type="AlphaFoldDB" id="G2KMP1"/>
<reference evidence="1 2" key="1">
    <citation type="journal article" date="2011" name="BMC Genomics">
        <title>Genomic insights into an obligate epibiotic bacterial predator: Micavibrio aeruginosavorus ARL-13.</title>
        <authorList>
            <person name="Wang Z."/>
            <person name="Kadouri D."/>
            <person name="Wu M."/>
        </authorList>
    </citation>
    <scope>NUCLEOTIDE SEQUENCE [LARGE SCALE GENOMIC DNA]</scope>
    <source>
        <strain evidence="1 2">ARL-13</strain>
    </source>
</reference>
<name>G2KMP1_MICAA</name>
<evidence type="ECO:0000313" key="2">
    <source>
        <dbReference type="Proteomes" id="UP000009286"/>
    </source>
</evidence>
<organism evidence="1 2">
    <name type="scientific">Micavibrio aeruginosavorus (strain ARL-13)</name>
    <dbReference type="NCBI Taxonomy" id="856793"/>
    <lineage>
        <taxon>Bacteria</taxon>
        <taxon>Pseudomonadati</taxon>
        <taxon>Bdellovibrionota</taxon>
        <taxon>Bdellovibrionia</taxon>
        <taxon>Bdellovibrionales</taxon>
        <taxon>Pseudobdellovibrionaceae</taxon>
        <taxon>Micavibrio</taxon>
    </lineage>
</organism>
<keyword evidence="2" id="KW-1185">Reference proteome</keyword>
<dbReference type="EMBL" id="CP002382">
    <property type="protein sequence ID" value="AEP08428.1"/>
    <property type="molecule type" value="Genomic_DNA"/>
</dbReference>
<dbReference type="STRING" id="856793.MICA_80"/>